<dbReference type="Proteomes" id="UP000231501">
    <property type="component" value="Unassembled WGS sequence"/>
</dbReference>
<evidence type="ECO:0000259" key="3">
    <source>
        <dbReference type="PROSITE" id="PS51635"/>
    </source>
</evidence>
<name>A0A2G9C252_9BURK</name>
<evidence type="ECO:0000256" key="2">
    <source>
        <dbReference type="PROSITE-ProRule" id="PRU01161"/>
    </source>
</evidence>
<keyword evidence="5" id="KW-1185">Reference proteome</keyword>
<keyword evidence="1 2" id="KW-0443">Lipid metabolism</keyword>
<feature type="active site" description="Nucleophile" evidence="2">
    <location>
        <position position="49"/>
    </location>
</feature>
<feature type="domain" description="PNPLA" evidence="3">
    <location>
        <begin position="5"/>
        <end position="243"/>
    </location>
</feature>
<feature type="active site" description="Proton acceptor" evidence="2">
    <location>
        <position position="230"/>
    </location>
</feature>
<dbReference type="InterPro" id="IPR016035">
    <property type="entry name" value="Acyl_Trfase/lysoPLipase"/>
</dbReference>
<dbReference type="PROSITE" id="PS51635">
    <property type="entry name" value="PNPLA"/>
    <property type="match status" value="1"/>
</dbReference>
<dbReference type="AlphaFoldDB" id="A0A2G9C252"/>
<evidence type="ECO:0000256" key="1">
    <source>
        <dbReference type="ARBA" id="ARBA00023098"/>
    </source>
</evidence>
<dbReference type="InterPro" id="IPR002641">
    <property type="entry name" value="PNPLA_dom"/>
</dbReference>
<sequence length="403" mass="43413">MAAVTLSGGGARAAAFGLGVLREMKATPFSLDGRPTTLLDQVALVSGVSGGSILAAHFAAFGDQTLTRFEPDFLMVPFEAGLIRQAFAPNRLYHLTSPWYGRSHILAQRLDELYRGLTFGDLKARPNAPDLLVTATDLTTGAPFDFTPEQFGLICSDLDRTPLSFAVAASSAVPILLSPMTLKNHAGECAPAALPPHGPTTADDYRTRLLALSAQSYRDAKERPYIHLVDGGVSDNTGARLMLDRLLAGGSIASSFPDAPPGSIHRMVLITVNSERDLAERIDASDRVPSTGQVIETLVFGAGARETQVTLAMLNDDHRRWQAELMRTRGTPGSPFAADAELHIVSVSLHDVPDDKIRHSLLRVPTAFTIEGRDVQELQKAGAEALRSAPAFMRLRESLDRLK</sequence>
<protein>
    <recommendedName>
        <fullName evidence="3">PNPLA domain-containing protein</fullName>
    </recommendedName>
</protein>
<comment type="caution">
    <text evidence="4">The sequence shown here is derived from an EMBL/GenBank/DDBJ whole genome shotgun (WGS) entry which is preliminary data.</text>
</comment>
<keyword evidence="2" id="KW-0442">Lipid degradation</keyword>
<accession>A0A2G9C252</accession>
<gene>
    <name evidence="4" type="ORF">CS062_24750</name>
</gene>
<dbReference type="OrthoDB" id="8541087at2"/>
<dbReference type="SUPFAM" id="SSF52151">
    <property type="entry name" value="FabD/lysophospholipase-like"/>
    <property type="match status" value="1"/>
</dbReference>
<proteinExistence type="predicted"/>
<dbReference type="EMBL" id="PEOG01000135">
    <property type="protein sequence ID" value="PIM50493.1"/>
    <property type="molecule type" value="Genomic_DNA"/>
</dbReference>
<keyword evidence="2" id="KW-0378">Hydrolase</keyword>
<dbReference type="Gene3D" id="3.40.1090.10">
    <property type="entry name" value="Cytosolic phospholipase A2 catalytic domain"/>
    <property type="match status" value="2"/>
</dbReference>
<dbReference type="GO" id="GO:0016787">
    <property type="term" value="F:hydrolase activity"/>
    <property type="evidence" value="ECO:0007669"/>
    <property type="project" value="UniProtKB-UniRule"/>
</dbReference>
<feature type="short sequence motif" description="DGA/G" evidence="2">
    <location>
        <begin position="230"/>
        <end position="232"/>
    </location>
</feature>
<organism evidence="4 5">
    <name type="scientific">Roseateles chitinivorans</name>
    <dbReference type="NCBI Taxonomy" id="2917965"/>
    <lineage>
        <taxon>Bacteria</taxon>
        <taxon>Pseudomonadati</taxon>
        <taxon>Pseudomonadota</taxon>
        <taxon>Betaproteobacteria</taxon>
        <taxon>Burkholderiales</taxon>
        <taxon>Sphaerotilaceae</taxon>
        <taxon>Roseateles</taxon>
    </lineage>
</organism>
<reference evidence="4 5" key="1">
    <citation type="submission" date="2017-11" db="EMBL/GenBank/DDBJ databases">
        <title>Draft genome sequence of Mitsuaria sp. HWN-4.</title>
        <authorList>
            <person name="Gundlapally S.R."/>
        </authorList>
    </citation>
    <scope>NUCLEOTIDE SEQUENCE [LARGE SCALE GENOMIC DNA]</scope>
    <source>
        <strain evidence="4 5">HWN-4</strain>
    </source>
</reference>
<dbReference type="Pfam" id="PF01734">
    <property type="entry name" value="Patatin"/>
    <property type="match status" value="1"/>
</dbReference>
<evidence type="ECO:0000313" key="4">
    <source>
        <dbReference type="EMBL" id="PIM50493.1"/>
    </source>
</evidence>
<feature type="short sequence motif" description="GXSXG" evidence="2">
    <location>
        <begin position="47"/>
        <end position="51"/>
    </location>
</feature>
<evidence type="ECO:0000313" key="5">
    <source>
        <dbReference type="Proteomes" id="UP000231501"/>
    </source>
</evidence>
<dbReference type="GO" id="GO:0016042">
    <property type="term" value="P:lipid catabolic process"/>
    <property type="evidence" value="ECO:0007669"/>
    <property type="project" value="UniProtKB-UniRule"/>
</dbReference>
<comment type="caution">
    <text evidence="2">Lacks conserved residue(s) required for the propagation of feature annotation.</text>
</comment>